<dbReference type="AlphaFoldDB" id="A0A6D2K046"/>
<dbReference type="PANTHER" id="PTHR11439">
    <property type="entry name" value="GAG-POL-RELATED RETROTRANSPOSON"/>
    <property type="match status" value="1"/>
</dbReference>
<evidence type="ECO:0000259" key="1">
    <source>
        <dbReference type="Pfam" id="PF07727"/>
    </source>
</evidence>
<evidence type="ECO:0000313" key="3">
    <source>
        <dbReference type="Proteomes" id="UP000467841"/>
    </source>
</evidence>
<accession>A0A6D2K046</accession>
<dbReference type="CDD" id="cd09272">
    <property type="entry name" value="RNase_HI_RT_Ty1"/>
    <property type="match status" value="1"/>
</dbReference>
<organism evidence="2 3">
    <name type="scientific">Microthlaspi erraticum</name>
    <dbReference type="NCBI Taxonomy" id="1685480"/>
    <lineage>
        <taxon>Eukaryota</taxon>
        <taxon>Viridiplantae</taxon>
        <taxon>Streptophyta</taxon>
        <taxon>Embryophyta</taxon>
        <taxon>Tracheophyta</taxon>
        <taxon>Spermatophyta</taxon>
        <taxon>Magnoliopsida</taxon>
        <taxon>eudicotyledons</taxon>
        <taxon>Gunneridae</taxon>
        <taxon>Pentapetalae</taxon>
        <taxon>rosids</taxon>
        <taxon>malvids</taxon>
        <taxon>Brassicales</taxon>
        <taxon>Brassicaceae</taxon>
        <taxon>Coluteocarpeae</taxon>
        <taxon>Microthlaspi</taxon>
    </lineage>
</organism>
<feature type="domain" description="Reverse transcriptase Ty1/copia-type" evidence="1">
    <location>
        <begin position="37"/>
        <end position="129"/>
    </location>
</feature>
<gene>
    <name evidence="2" type="ORF">MERR_LOCUS37052</name>
</gene>
<dbReference type="PANTHER" id="PTHR11439:SF462">
    <property type="match status" value="1"/>
</dbReference>
<protein>
    <recommendedName>
        <fullName evidence="1">Reverse transcriptase Ty1/copia-type domain-containing protein</fullName>
    </recommendedName>
</protein>
<dbReference type="OrthoDB" id="1688190at2759"/>
<evidence type="ECO:0000313" key="2">
    <source>
        <dbReference type="EMBL" id="CAA7049817.1"/>
    </source>
</evidence>
<dbReference type="Proteomes" id="UP000467841">
    <property type="component" value="Unassembled WGS sequence"/>
</dbReference>
<keyword evidence="3" id="KW-1185">Reference proteome</keyword>
<dbReference type="EMBL" id="CACVBM020001429">
    <property type="protein sequence ID" value="CAA7049817.1"/>
    <property type="molecule type" value="Genomic_DNA"/>
</dbReference>
<dbReference type="Pfam" id="PF07727">
    <property type="entry name" value="RVT_2"/>
    <property type="match status" value="1"/>
</dbReference>
<dbReference type="InterPro" id="IPR043502">
    <property type="entry name" value="DNA/RNA_pol_sf"/>
</dbReference>
<name>A0A6D2K046_9BRAS</name>
<reference evidence="2" key="1">
    <citation type="submission" date="2020-01" db="EMBL/GenBank/DDBJ databases">
        <authorList>
            <person name="Mishra B."/>
        </authorList>
    </citation>
    <scope>NUCLEOTIDE SEQUENCE [LARGE SCALE GENOMIC DNA]</scope>
</reference>
<dbReference type="SUPFAM" id="SSF56672">
    <property type="entry name" value="DNA/RNA polymerases"/>
    <property type="match status" value="1"/>
</dbReference>
<comment type="caution">
    <text evidence="2">The sequence shown here is derived from an EMBL/GenBank/DDBJ whole genome shotgun (WGS) entry which is preliminary data.</text>
</comment>
<dbReference type="InterPro" id="IPR013103">
    <property type="entry name" value="RVT_2"/>
</dbReference>
<proteinExistence type="predicted"/>
<sequence>MDVHNAFLHGDLDEEVYMKLPQGFACSDKSKKYADYSLFSYSKGAVCLHILIYVDDFIITCNDQSTMHSFKVYLNQCFHMKDLGRLKYFLGIEVARNTSGFFVCQRKYALDIIAETGLLAVKPASTPIELNQKLATATGPLANVKQYRRLVGRLIYLVNTRPELSYTVHILTQFMQNPLQPHLDAALRVVCYLKGCPGQGVFLNSTDDIAITALCDFDWAACPLTRLSLSAYFVFLGRSPVSWKTKKQQTVSHSSAEAEYRSMAFTLKELNKSAIHIAANPVFHERTKHIENDCHAVREAVEDKLIATVHVSTKSQLVNILTKALPAPQFEELLSKLGIRNPSSPT</sequence>